<evidence type="ECO:0000313" key="9">
    <source>
        <dbReference type="EMBL" id="KAK3911458.1"/>
    </source>
</evidence>
<comment type="cofactor">
    <cofactor evidence="1">
        <name>a divalent metal cation</name>
        <dbReference type="ChEBI" id="CHEBI:60240"/>
    </cofactor>
</comment>
<sequence length="425" mass="49026">MENNRANILAAVALAVHLNEEAEDEIERAMLAAAQVVVLQLMEDEEPWVDAGKLHNLYRHRALEASWVYVTVNLNEYHTMNDAVFKMHFRMSKGIFELLVQTVGNHLNEKGRMQRHRTDLQDILLMVVWVLATPDSFRSVALRFGRRPTTLWYFYSYVIMALRELAPRFIAWPTEGERRTTKEAFERASGFPGVIGSIDGTHVYISAPVEDAAHFIKRHDTYSMNVQAVVDHTLLVRHLHVGEVGSMHDNRVFRRSPLLHDLLKEGNERILNDDEHLLGDGAYPLTNFGSMMIPFPRDGPLTEAQCRFNRKLSQCRVRVENAFARAKGKWRRLKYLHARNPAIVLDYIVGSFVLHNFTILNGEQLLEEDELARPINNNQVLGDQVFDDEDDLQDLNADQQEDEERLEVASIRGLEKRIMYMENLI</sequence>
<keyword evidence="10" id="KW-1185">Reference proteome</keyword>
<dbReference type="PANTHER" id="PTHR22930">
    <property type="match status" value="1"/>
</dbReference>
<keyword evidence="4" id="KW-0540">Nuclease</keyword>
<evidence type="ECO:0000313" key="10">
    <source>
        <dbReference type="Proteomes" id="UP001219518"/>
    </source>
</evidence>
<protein>
    <submittedName>
        <fullName evidence="9">Protein ANTAGONIST OF LIKE HETEROCHROMATIN PROTEIN 1</fullName>
    </submittedName>
</protein>
<dbReference type="GO" id="GO:0005634">
    <property type="term" value="C:nucleus"/>
    <property type="evidence" value="ECO:0007669"/>
    <property type="project" value="UniProtKB-SubCell"/>
</dbReference>
<feature type="domain" description="DDE Tnp4" evidence="8">
    <location>
        <begin position="198"/>
        <end position="356"/>
    </location>
</feature>
<evidence type="ECO:0000256" key="5">
    <source>
        <dbReference type="ARBA" id="ARBA00022723"/>
    </source>
</evidence>
<evidence type="ECO:0000256" key="3">
    <source>
        <dbReference type="ARBA" id="ARBA00006958"/>
    </source>
</evidence>
<keyword evidence="5" id="KW-0479">Metal-binding</keyword>
<evidence type="ECO:0000256" key="1">
    <source>
        <dbReference type="ARBA" id="ARBA00001968"/>
    </source>
</evidence>
<comment type="similarity">
    <text evidence="3">Belongs to the HARBI1 family.</text>
</comment>
<organism evidence="9 10">
    <name type="scientific">Frankliniella fusca</name>
    <dbReference type="NCBI Taxonomy" id="407009"/>
    <lineage>
        <taxon>Eukaryota</taxon>
        <taxon>Metazoa</taxon>
        <taxon>Ecdysozoa</taxon>
        <taxon>Arthropoda</taxon>
        <taxon>Hexapoda</taxon>
        <taxon>Insecta</taxon>
        <taxon>Pterygota</taxon>
        <taxon>Neoptera</taxon>
        <taxon>Paraneoptera</taxon>
        <taxon>Thysanoptera</taxon>
        <taxon>Terebrantia</taxon>
        <taxon>Thripoidea</taxon>
        <taxon>Thripidae</taxon>
        <taxon>Frankliniella</taxon>
    </lineage>
</organism>
<dbReference type="AlphaFoldDB" id="A0AAE1GZ22"/>
<dbReference type="Pfam" id="PF13359">
    <property type="entry name" value="DDE_Tnp_4"/>
    <property type="match status" value="1"/>
</dbReference>
<dbReference type="InterPro" id="IPR027806">
    <property type="entry name" value="HARBI1_dom"/>
</dbReference>
<evidence type="ECO:0000256" key="6">
    <source>
        <dbReference type="ARBA" id="ARBA00022801"/>
    </source>
</evidence>
<dbReference type="Proteomes" id="UP001219518">
    <property type="component" value="Unassembled WGS sequence"/>
</dbReference>
<keyword evidence="7" id="KW-0539">Nucleus</keyword>
<dbReference type="InterPro" id="IPR045249">
    <property type="entry name" value="HARBI1-like"/>
</dbReference>
<dbReference type="GO" id="GO:0016787">
    <property type="term" value="F:hydrolase activity"/>
    <property type="evidence" value="ECO:0007669"/>
    <property type="project" value="UniProtKB-KW"/>
</dbReference>
<reference evidence="9" key="1">
    <citation type="submission" date="2021-07" db="EMBL/GenBank/DDBJ databases">
        <authorList>
            <person name="Catto M.A."/>
            <person name="Jacobson A."/>
            <person name="Kennedy G."/>
            <person name="Labadie P."/>
            <person name="Hunt B.G."/>
            <person name="Srinivasan R."/>
        </authorList>
    </citation>
    <scope>NUCLEOTIDE SEQUENCE</scope>
    <source>
        <strain evidence="9">PL_HMW_Pooled</strain>
        <tissue evidence="9">Head</tissue>
    </source>
</reference>
<evidence type="ECO:0000256" key="2">
    <source>
        <dbReference type="ARBA" id="ARBA00004123"/>
    </source>
</evidence>
<dbReference type="EMBL" id="JAHWGI010000268">
    <property type="protein sequence ID" value="KAK3911458.1"/>
    <property type="molecule type" value="Genomic_DNA"/>
</dbReference>
<accession>A0AAE1GZ22</accession>
<comment type="caution">
    <text evidence="9">The sequence shown here is derived from an EMBL/GenBank/DDBJ whole genome shotgun (WGS) entry which is preliminary data.</text>
</comment>
<evidence type="ECO:0000256" key="7">
    <source>
        <dbReference type="ARBA" id="ARBA00023242"/>
    </source>
</evidence>
<reference evidence="9" key="2">
    <citation type="journal article" date="2023" name="BMC Genomics">
        <title>Pest status, molecular evolution, and epigenetic factors derived from the genome assembly of Frankliniella fusca, a thysanopteran phytovirus vector.</title>
        <authorList>
            <person name="Catto M.A."/>
            <person name="Labadie P.E."/>
            <person name="Jacobson A.L."/>
            <person name="Kennedy G.G."/>
            <person name="Srinivasan R."/>
            <person name="Hunt B.G."/>
        </authorList>
    </citation>
    <scope>NUCLEOTIDE SEQUENCE</scope>
    <source>
        <strain evidence="9">PL_HMW_Pooled</strain>
    </source>
</reference>
<keyword evidence="6" id="KW-0378">Hydrolase</keyword>
<gene>
    <name evidence="9" type="ORF">KUF71_021186</name>
</gene>
<proteinExistence type="inferred from homology"/>
<evidence type="ECO:0000256" key="4">
    <source>
        <dbReference type="ARBA" id="ARBA00022722"/>
    </source>
</evidence>
<dbReference type="PANTHER" id="PTHR22930:SF85">
    <property type="entry name" value="GH03217P-RELATED"/>
    <property type="match status" value="1"/>
</dbReference>
<dbReference type="GO" id="GO:0046872">
    <property type="term" value="F:metal ion binding"/>
    <property type="evidence" value="ECO:0007669"/>
    <property type="project" value="UniProtKB-KW"/>
</dbReference>
<comment type="subcellular location">
    <subcellularLocation>
        <location evidence="2">Nucleus</location>
    </subcellularLocation>
</comment>
<evidence type="ECO:0000259" key="8">
    <source>
        <dbReference type="Pfam" id="PF13359"/>
    </source>
</evidence>
<name>A0AAE1GZ22_9NEOP</name>
<dbReference type="GO" id="GO:0004518">
    <property type="term" value="F:nuclease activity"/>
    <property type="evidence" value="ECO:0007669"/>
    <property type="project" value="UniProtKB-KW"/>
</dbReference>